<reference evidence="2" key="1">
    <citation type="submission" date="2018-06" db="EMBL/GenBank/DDBJ databases">
        <authorList>
            <person name="Zhirakovskaya E."/>
        </authorList>
    </citation>
    <scope>NUCLEOTIDE SEQUENCE</scope>
</reference>
<dbReference type="PANTHER" id="PTHR31571:SF1">
    <property type="entry name" value="ALTERED INHERITANCE OF MITOCHONDRIA PROTEIN 6"/>
    <property type="match status" value="1"/>
</dbReference>
<sequence>MAYKLFISSIIIITSTFTLSANPASDGKGNQVIAHSHNDYEQDTPLFDALSFNFRSIEADVFPVGDSLFVAHEFSNVKPGRTLRGLYLNPLRDIIDKNNGSVYGDGKEVILFIDIKADGLKTYKLLHKILQNYKAFLSVVENGVKTKRSILVVVSGERPFGYMQAQTVRYTGFDGRLDNLDSGITPTLMPVVSDNWRNYFKWDGTGGMPPAEKEKLISLSGEAREKGYLLRFWGTPNRSEKQRHAIWHELIKAGVGIIGTDNLKDLHSYLVSARKRQ</sequence>
<evidence type="ECO:0000313" key="2">
    <source>
        <dbReference type="EMBL" id="VAW24737.1"/>
    </source>
</evidence>
<dbReference type="EMBL" id="UOEP01000224">
    <property type="protein sequence ID" value="VAW24737.1"/>
    <property type="molecule type" value="Genomic_DNA"/>
</dbReference>
<dbReference type="CDD" id="cd08577">
    <property type="entry name" value="PI-PLCc_GDPD_SF_unchar3"/>
    <property type="match status" value="1"/>
</dbReference>
<proteinExistence type="predicted"/>
<organism evidence="2">
    <name type="scientific">hydrothermal vent metagenome</name>
    <dbReference type="NCBI Taxonomy" id="652676"/>
    <lineage>
        <taxon>unclassified sequences</taxon>
        <taxon>metagenomes</taxon>
        <taxon>ecological metagenomes</taxon>
    </lineage>
</organism>
<dbReference type="InterPro" id="IPR039559">
    <property type="entry name" value="AIM6_PI-PLC-like_dom"/>
</dbReference>
<dbReference type="InterPro" id="IPR051236">
    <property type="entry name" value="HAT_RTT109-like"/>
</dbReference>
<protein>
    <recommendedName>
        <fullName evidence="1">Altered inheritance of mitochondria protein 6</fullName>
    </recommendedName>
</protein>
<dbReference type="InterPro" id="IPR017946">
    <property type="entry name" value="PLC-like_Pdiesterase_TIM-brl"/>
</dbReference>
<dbReference type="PANTHER" id="PTHR31571">
    <property type="entry name" value="ALTERED INHERITANCE OF MITOCHONDRIA PROTEIN 6"/>
    <property type="match status" value="1"/>
</dbReference>
<gene>
    <name evidence="2" type="ORF">MNBD_BACTEROID01-847</name>
</gene>
<accession>A0A3B0UHE9</accession>
<evidence type="ECO:0000256" key="1">
    <source>
        <dbReference type="ARBA" id="ARBA00014286"/>
    </source>
</evidence>
<dbReference type="GO" id="GO:0006629">
    <property type="term" value="P:lipid metabolic process"/>
    <property type="evidence" value="ECO:0007669"/>
    <property type="project" value="InterPro"/>
</dbReference>
<dbReference type="SUPFAM" id="SSF51695">
    <property type="entry name" value="PLC-like phosphodiesterases"/>
    <property type="match status" value="1"/>
</dbReference>
<dbReference type="AlphaFoldDB" id="A0A3B0UHE9"/>
<dbReference type="GO" id="GO:0008081">
    <property type="term" value="F:phosphoric diester hydrolase activity"/>
    <property type="evidence" value="ECO:0007669"/>
    <property type="project" value="InterPro"/>
</dbReference>
<name>A0A3B0UHE9_9ZZZZ</name>